<dbReference type="EC" id="2.6.1.16" evidence="2 8"/>
<feature type="active site" description="For Fru-6P isomerization activity" evidence="8">
    <location>
        <position position="611"/>
    </location>
</feature>
<dbReference type="Proteomes" id="UP000681317">
    <property type="component" value="Chromosome"/>
</dbReference>
<protein>
    <recommendedName>
        <fullName evidence="3 8">Glutamine--fructose-6-phosphate aminotransferase [isomerizing]</fullName>
        <ecNumber evidence="2 8">2.6.1.16</ecNumber>
    </recommendedName>
    <alternativeName>
        <fullName evidence="8">D-fructose-6-phosphate amidotransferase</fullName>
    </alternativeName>
    <alternativeName>
        <fullName evidence="8">GFAT</fullName>
    </alternativeName>
    <alternativeName>
        <fullName evidence="8">Glucosamine-6-phosphate synthase</fullName>
    </alternativeName>
    <alternativeName>
        <fullName evidence="8">Hexosephosphate aminotransferase</fullName>
    </alternativeName>
    <alternativeName>
        <fullName evidence="8">L-glutamine--D-fructose-6-phosphate amidotransferase</fullName>
    </alternativeName>
</protein>
<dbReference type="SUPFAM" id="SSF56235">
    <property type="entry name" value="N-terminal nucleophile aminohydrolases (Ntn hydrolases)"/>
    <property type="match status" value="1"/>
</dbReference>
<evidence type="ECO:0000313" key="12">
    <source>
        <dbReference type="Proteomes" id="UP000681317"/>
    </source>
</evidence>
<dbReference type="PANTHER" id="PTHR10937:SF0">
    <property type="entry name" value="GLUTAMINE--FRUCTOSE-6-PHOSPHATE TRANSAMINASE (ISOMERIZING)"/>
    <property type="match status" value="1"/>
</dbReference>
<evidence type="ECO:0000256" key="4">
    <source>
        <dbReference type="ARBA" id="ARBA00022576"/>
    </source>
</evidence>
<dbReference type="CDD" id="cd00714">
    <property type="entry name" value="GFAT"/>
    <property type="match status" value="1"/>
</dbReference>
<dbReference type="CDD" id="cd05009">
    <property type="entry name" value="SIS_GlmS_GlmD_2"/>
    <property type="match status" value="1"/>
</dbReference>
<keyword evidence="8" id="KW-0963">Cytoplasm</keyword>
<reference evidence="11 12" key="1">
    <citation type="submission" date="2021-03" db="EMBL/GenBank/DDBJ databases">
        <title>Complete Genome Sequences of Two Lysobacter Strains Isolated from Sea Water (Lysobacter caseinilyticus) and Soil (Lysobacter helvus) in South Korea.</title>
        <authorList>
            <person name="Watanabe Y."/>
            <person name="Arakawa K."/>
        </authorList>
    </citation>
    <scope>NUCLEOTIDE SEQUENCE [LARGE SCALE GENOMIC DNA]</scope>
    <source>
        <strain evidence="11 12">KVB24</strain>
    </source>
</reference>
<evidence type="ECO:0000256" key="8">
    <source>
        <dbReference type="HAMAP-Rule" id="MF_00164"/>
    </source>
</evidence>
<dbReference type="InterPro" id="IPR046348">
    <property type="entry name" value="SIS_dom_sf"/>
</dbReference>
<evidence type="ECO:0000256" key="5">
    <source>
        <dbReference type="ARBA" id="ARBA00022679"/>
    </source>
</evidence>
<proteinExistence type="inferred from homology"/>
<evidence type="ECO:0000256" key="3">
    <source>
        <dbReference type="ARBA" id="ARBA00016090"/>
    </source>
</evidence>
<dbReference type="CDD" id="cd05008">
    <property type="entry name" value="SIS_GlmS_GlmD_1"/>
    <property type="match status" value="1"/>
</dbReference>
<accession>A0ABM7Q5G9</accession>
<keyword evidence="5 8" id="KW-0808">Transferase</keyword>
<comment type="catalytic activity">
    <reaction evidence="1 8">
        <text>D-fructose 6-phosphate + L-glutamine = D-glucosamine 6-phosphate + L-glutamate</text>
        <dbReference type="Rhea" id="RHEA:13237"/>
        <dbReference type="ChEBI" id="CHEBI:29985"/>
        <dbReference type="ChEBI" id="CHEBI:58359"/>
        <dbReference type="ChEBI" id="CHEBI:58725"/>
        <dbReference type="ChEBI" id="CHEBI:61527"/>
        <dbReference type="EC" id="2.6.1.16"/>
    </reaction>
</comment>
<dbReference type="Gene3D" id="3.40.50.10490">
    <property type="entry name" value="Glucose-6-phosphate isomerase like protein, domain 1"/>
    <property type="match status" value="2"/>
</dbReference>
<evidence type="ECO:0000256" key="6">
    <source>
        <dbReference type="ARBA" id="ARBA00022737"/>
    </source>
</evidence>
<evidence type="ECO:0000259" key="10">
    <source>
        <dbReference type="PROSITE" id="PS51464"/>
    </source>
</evidence>
<dbReference type="Pfam" id="PF13522">
    <property type="entry name" value="GATase_6"/>
    <property type="match status" value="1"/>
</dbReference>
<comment type="subcellular location">
    <subcellularLocation>
        <location evidence="8">Cytoplasm</location>
    </subcellularLocation>
</comment>
<feature type="initiator methionine" description="Removed" evidence="8">
    <location>
        <position position="5"/>
    </location>
</feature>
<feature type="active site" description="Nucleophile; for GATase activity" evidence="8">
    <location>
        <position position="6"/>
    </location>
</feature>
<keyword evidence="6" id="KW-0677">Repeat</keyword>
<dbReference type="PANTHER" id="PTHR10937">
    <property type="entry name" value="GLUCOSAMINE--FRUCTOSE-6-PHOSPHATE AMINOTRANSFERASE, ISOMERIZING"/>
    <property type="match status" value="1"/>
</dbReference>
<dbReference type="PROSITE" id="PS51464">
    <property type="entry name" value="SIS"/>
    <property type="match status" value="2"/>
</dbReference>
<dbReference type="EMBL" id="AP024545">
    <property type="protein sequence ID" value="BCT92574.1"/>
    <property type="molecule type" value="Genomic_DNA"/>
</dbReference>
<keyword evidence="7" id="KW-0315">Glutamine amidotransferase</keyword>
<evidence type="ECO:0000256" key="7">
    <source>
        <dbReference type="ARBA" id="ARBA00022962"/>
    </source>
</evidence>
<keyword evidence="12" id="KW-1185">Reference proteome</keyword>
<dbReference type="SUPFAM" id="SSF53697">
    <property type="entry name" value="SIS domain"/>
    <property type="match status" value="1"/>
</dbReference>
<dbReference type="InterPro" id="IPR017932">
    <property type="entry name" value="GATase_2_dom"/>
</dbReference>
<dbReference type="InterPro" id="IPR035466">
    <property type="entry name" value="GlmS/AgaS_SIS"/>
</dbReference>
<organism evidence="11 12">
    <name type="scientific">Noviluteimonas caseinilytica</name>
    <dbReference type="NCBI Taxonomy" id="2675101"/>
    <lineage>
        <taxon>Bacteria</taxon>
        <taxon>Pseudomonadati</taxon>
        <taxon>Pseudomonadota</taxon>
        <taxon>Gammaproteobacteria</taxon>
        <taxon>Lysobacterales</taxon>
        <taxon>Lysobacteraceae</taxon>
        <taxon>Noviluteimonas</taxon>
    </lineage>
</organism>
<dbReference type="InterPro" id="IPR005855">
    <property type="entry name" value="GFAT"/>
</dbReference>
<dbReference type="GO" id="GO:0008483">
    <property type="term" value="F:transaminase activity"/>
    <property type="evidence" value="ECO:0007669"/>
    <property type="project" value="UniProtKB-KW"/>
</dbReference>
<dbReference type="InterPro" id="IPR047084">
    <property type="entry name" value="GFAT_N"/>
</dbReference>
<feature type="domain" description="Glutamine amidotransferase type-2" evidence="9">
    <location>
        <begin position="6"/>
        <end position="224"/>
    </location>
</feature>
<keyword evidence="4 8" id="KW-0032">Aminotransferase</keyword>
<feature type="domain" description="SIS" evidence="10">
    <location>
        <begin position="465"/>
        <end position="606"/>
    </location>
</feature>
<dbReference type="Gene3D" id="3.60.20.10">
    <property type="entry name" value="Glutamine Phosphoribosylpyrophosphate, subunit 1, domain 1"/>
    <property type="match status" value="1"/>
</dbReference>
<dbReference type="Pfam" id="PF01380">
    <property type="entry name" value="SIS"/>
    <property type="match status" value="2"/>
</dbReference>
<sequence>MSPYMCGIVGAIANRDVVPVLIEGLKRLEYRGYDSAGIAVVDANSHDVRRVRRTGRVSEMEAAAQAEHFASRLGIGHTRWATHGGVTEGNAHPHVSHNELALVHNGIIENHEQQRDRLRALGYEFESQTDTEVIAHLIHYYRAQGENLLGALQKAVRELHGAYAIAVIDKRDPDRMVAARMGCPLLVGLGDGENFVASDVSAIVTSTRRVIFLEEGDTAELTRDSVRVFDADGQPIEREVHVSDVSLASLELGPYRHFMQKEIHEQPRAVADTIEAVIDNNGFSASLFGDGADALMRDVEAVQILACGTSYYAGLVARYWIESIVGIPCAVDIASEYRYRQVVANPKQLVVTISQSGETLDTMEALKYAKSLGHERTLSICNVPESAIPRASKLVYYTRAGAEIGVASTKAFTTQLVALFTLTCTLAKLRGAMDAELEQGHLECLRQLPGSVQHALNLEPQIVAWAEKFAGKQHALFLGRGMHYPIALEGALKLKEISYIHAEAYPAGELKHGPLALVDSDMPVVVIAPNDKLLEKVKSNIQEVRARGGEMFVFADADSQFGESEAVHVIRTPRHVGVLSPIVHAIPVQLLAYHAALARGTDVDKPRNLAKSVTVE</sequence>
<comment type="function">
    <text evidence="8">Catalyzes the first step in hexosamine metabolism, converting fructose-6P into glucosamine-6P using glutamine as a nitrogen source.</text>
</comment>
<evidence type="ECO:0000259" key="9">
    <source>
        <dbReference type="PROSITE" id="PS51278"/>
    </source>
</evidence>
<dbReference type="InterPro" id="IPR035490">
    <property type="entry name" value="GlmS/FrlB_SIS"/>
</dbReference>
<dbReference type="HAMAP" id="MF_00164">
    <property type="entry name" value="GlmS"/>
    <property type="match status" value="1"/>
</dbReference>
<comment type="subunit">
    <text evidence="8">Homodimer.</text>
</comment>
<dbReference type="PROSITE" id="PS51278">
    <property type="entry name" value="GATASE_TYPE_2"/>
    <property type="match status" value="1"/>
</dbReference>
<dbReference type="InterPro" id="IPR029055">
    <property type="entry name" value="Ntn_hydrolases_N"/>
</dbReference>
<dbReference type="InterPro" id="IPR001347">
    <property type="entry name" value="SIS_dom"/>
</dbReference>
<feature type="domain" description="SIS" evidence="10">
    <location>
        <begin position="291"/>
        <end position="432"/>
    </location>
</feature>
<evidence type="ECO:0000313" key="11">
    <source>
        <dbReference type="EMBL" id="BCT92574.1"/>
    </source>
</evidence>
<evidence type="ECO:0000256" key="2">
    <source>
        <dbReference type="ARBA" id="ARBA00012916"/>
    </source>
</evidence>
<name>A0ABM7Q5G9_9GAMM</name>
<dbReference type="NCBIfam" id="TIGR01135">
    <property type="entry name" value="glmS"/>
    <property type="match status" value="1"/>
</dbReference>
<dbReference type="NCBIfam" id="NF001484">
    <property type="entry name" value="PRK00331.1"/>
    <property type="match status" value="1"/>
</dbReference>
<evidence type="ECO:0000256" key="1">
    <source>
        <dbReference type="ARBA" id="ARBA00001031"/>
    </source>
</evidence>
<gene>
    <name evidence="8 11" type="primary">glmS</name>
    <name evidence="11" type="ORF">LYSCAS_15980</name>
</gene>